<dbReference type="Gene3D" id="1.10.260.40">
    <property type="entry name" value="lambda repressor-like DNA-binding domains"/>
    <property type="match status" value="1"/>
</dbReference>
<name>A0AAU7XZY7_9PSED</name>
<feature type="domain" description="HTH cro/C1-type" evidence="1">
    <location>
        <begin position="11"/>
        <end position="63"/>
    </location>
</feature>
<dbReference type="SUPFAM" id="SSF47413">
    <property type="entry name" value="lambda repressor-like DNA-binding domains"/>
    <property type="match status" value="1"/>
</dbReference>
<dbReference type="EMBL" id="CP158373">
    <property type="protein sequence ID" value="XBY62146.1"/>
    <property type="molecule type" value="Genomic_DNA"/>
</dbReference>
<dbReference type="InterPro" id="IPR036388">
    <property type="entry name" value="WH-like_DNA-bd_sf"/>
</dbReference>
<organism evidence="2">
    <name type="scientific">Pseudomonas solani</name>
    <dbReference type="NCBI Taxonomy" id="2731552"/>
    <lineage>
        <taxon>Bacteria</taxon>
        <taxon>Pseudomonadati</taxon>
        <taxon>Pseudomonadota</taxon>
        <taxon>Gammaproteobacteria</taxon>
        <taxon>Pseudomonadales</taxon>
        <taxon>Pseudomonadaceae</taxon>
        <taxon>Pseudomonas</taxon>
    </lineage>
</organism>
<sequence>MSYEKVLGEVVRDVRLRAGLTHDACAEVINASHLRQVEKGLAAVRIDTLVALCGVLGVSPSQLLLVVEARSASLDVERHLSASNKHLRALLDAGRFEPFTQEDAARGVRGQKADATRDETRRLQAEGLSKAEIARQLSVTVRTVERYWIKRTE</sequence>
<evidence type="ECO:0000259" key="1">
    <source>
        <dbReference type="PROSITE" id="PS50943"/>
    </source>
</evidence>
<dbReference type="CDD" id="cd00093">
    <property type="entry name" value="HTH_XRE"/>
    <property type="match status" value="1"/>
</dbReference>
<evidence type="ECO:0000313" key="2">
    <source>
        <dbReference type="EMBL" id="XBY62146.1"/>
    </source>
</evidence>
<dbReference type="InterPro" id="IPR001387">
    <property type="entry name" value="Cro/C1-type_HTH"/>
</dbReference>
<dbReference type="PROSITE" id="PS50943">
    <property type="entry name" value="HTH_CROC1"/>
    <property type="match status" value="1"/>
</dbReference>
<accession>A0AAU7XZY7</accession>
<proteinExistence type="predicted"/>
<dbReference type="SMART" id="SM00530">
    <property type="entry name" value="HTH_XRE"/>
    <property type="match status" value="1"/>
</dbReference>
<dbReference type="AlphaFoldDB" id="A0AAU7XZY7"/>
<dbReference type="Pfam" id="PF13560">
    <property type="entry name" value="HTH_31"/>
    <property type="match status" value="1"/>
</dbReference>
<dbReference type="Gene3D" id="1.10.10.10">
    <property type="entry name" value="Winged helix-like DNA-binding domain superfamily/Winged helix DNA-binding domain"/>
    <property type="match status" value="1"/>
</dbReference>
<reference evidence="2" key="1">
    <citation type="submission" date="2023-08" db="EMBL/GenBank/DDBJ databases">
        <title>Increased levels of nutrients transform a symbiont into a lethal pathobiont.</title>
        <authorList>
            <person name="Lachnit T."/>
            <person name="Ulrich L."/>
            <person name="Willmer F.M."/>
            <person name="Hasenbein T."/>
            <person name="Steiner L.X."/>
            <person name="Wolters M."/>
            <person name="Herbst E.M."/>
            <person name="Deines P."/>
        </authorList>
    </citation>
    <scope>NUCLEOTIDE SEQUENCE</scope>
    <source>
        <strain evidence="2">T3</strain>
    </source>
</reference>
<gene>
    <name evidence="2" type="ORF">ABS648_19540</name>
</gene>
<dbReference type="InterPro" id="IPR010982">
    <property type="entry name" value="Lambda_DNA-bd_dom_sf"/>
</dbReference>
<dbReference type="GO" id="GO:0003677">
    <property type="term" value="F:DNA binding"/>
    <property type="evidence" value="ECO:0007669"/>
    <property type="project" value="InterPro"/>
</dbReference>
<protein>
    <submittedName>
        <fullName evidence="2">Transcriptional regulator</fullName>
    </submittedName>
</protein>
<dbReference type="RefSeq" id="WP_350446513.1">
    <property type="nucleotide sequence ID" value="NZ_CP158373.1"/>
</dbReference>